<dbReference type="AlphaFoldDB" id="A0A1I6FGV2"/>
<sequence length="223" mass="23994">MLVDDEQPVGELASHRADETFGVAVRPRTPRRDLHDIDPSVRENGIERSGELAGPVTNQKSKLVGPVVQLHEEVASLLCGPRAVRVGGGAEDVDVAGADLHHEEHVHPLQRDGAVDMEEVARQHGLRLSTQKPPPRRVGVPNSVAGTGNCHHQRIPGRSLISGSRNRPATRRAARRVAGRTGCFGSRDAQALIRPPPSAWMFCPVIQRLSSDARNTVTGATSS</sequence>
<proteinExistence type="predicted"/>
<dbReference type="Proteomes" id="UP000198583">
    <property type="component" value="Unassembled WGS sequence"/>
</dbReference>
<accession>A0A1I6FGV2</accession>
<keyword evidence="3" id="KW-1185">Reference proteome</keyword>
<organism evidence="2 3">
    <name type="scientific">Lentzea waywayandensis</name>
    <dbReference type="NCBI Taxonomy" id="84724"/>
    <lineage>
        <taxon>Bacteria</taxon>
        <taxon>Bacillati</taxon>
        <taxon>Actinomycetota</taxon>
        <taxon>Actinomycetes</taxon>
        <taxon>Pseudonocardiales</taxon>
        <taxon>Pseudonocardiaceae</taxon>
        <taxon>Lentzea</taxon>
    </lineage>
</organism>
<name>A0A1I6FGV2_9PSEU</name>
<protein>
    <submittedName>
        <fullName evidence="2">Uncharacterized protein</fullName>
    </submittedName>
</protein>
<dbReference type="EMBL" id="FOYL01000017">
    <property type="protein sequence ID" value="SFR29179.1"/>
    <property type="molecule type" value="Genomic_DNA"/>
</dbReference>
<feature type="compositionally biased region" description="Basic residues" evidence="1">
    <location>
        <begin position="168"/>
        <end position="178"/>
    </location>
</feature>
<feature type="region of interest" description="Disordered" evidence="1">
    <location>
        <begin position="142"/>
        <end position="178"/>
    </location>
</feature>
<gene>
    <name evidence="2" type="ORF">SAMN04488564_117103</name>
</gene>
<evidence type="ECO:0000313" key="3">
    <source>
        <dbReference type="Proteomes" id="UP000198583"/>
    </source>
</evidence>
<reference evidence="3" key="1">
    <citation type="submission" date="2016-10" db="EMBL/GenBank/DDBJ databases">
        <authorList>
            <person name="Varghese N."/>
            <person name="Submissions S."/>
        </authorList>
    </citation>
    <scope>NUCLEOTIDE SEQUENCE [LARGE SCALE GENOMIC DNA]</scope>
    <source>
        <strain evidence="3">DSM 44232</strain>
    </source>
</reference>
<evidence type="ECO:0000256" key="1">
    <source>
        <dbReference type="SAM" id="MobiDB-lite"/>
    </source>
</evidence>
<evidence type="ECO:0000313" key="2">
    <source>
        <dbReference type="EMBL" id="SFR29179.1"/>
    </source>
</evidence>